<keyword evidence="3" id="KW-1185">Reference proteome</keyword>
<name>A0A1S1N255_9GAMM</name>
<dbReference type="AlphaFoldDB" id="A0A1S1N255"/>
<organism evidence="2 3">
    <name type="scientific">Pseudoalteromonas amylolytica</name>
    <dbReference type="NCBI Taxonomy" id="1859457"/>
    <lineage>
        <taxon>Bacteria</taxon>
        <taxon>Pseudomonadati</taxon>
        <taxon>Pseudomonadota</taxon>
        <taxon>Gammaproteobacteria</taxon>
        <taxon>Alteromonadales</taxon>
        <taxon>Pseudoalteromonadaceae</taxon>
        <taxon>Pseudoalteromonas</taxon>
    </lineage>
</organism>
<dbReference type="Pfam" id="PF00535">
    <property type="entry name" value="Glycos_transf_2"/>
    <property type="match status" value="1"/>
</dbReference>
<dbReference type="EMBL" id="MKJU01000006">
    <property type="protein sequence ID" value="OHU92684.1"/>
    <property type="molecule type" value="Genomic_DNA"/>
</dbReference>
<feature type="domain" description="Glycosyltransferase 2-like" evidence="1">
    <location>
        <begin position="8"/>
        <end position="68"/>
    </location>
</feature>
<gene>
    <name evidence="2" type="ORF">BET10_04305</name>
</gene>
<dbReference type="SUPFAM" id="SSF53448">
    <property type="entry name" value="Nucleotide-diphospho-sugar transferases"/>
    <property type="match status" value="1"/>
</dbReference>
<dbReference type="InterPro" id="IPR029044">
    <property type="entry name" value="Nucleotide-diphossugar_trans"/>
</dbReference>
<dbReference type="Proteomes" id="UP000179786">
    <property type="component" value="Unassembled WGS sequence"/>
</dbReference>
<dbReference type="RefSeq" id="WP_070983242.1">
    <property type="nucleotide sequence ID" value="NZ_MKJU01000006.1"/>
</dbReference>
<evidence type="ECO:0000313" key="3">
    <source>
        <dbReference type="Proteomes" id="UP000179786"/>
    </source>
</evidence>
<dbReference type="CDD" id="cd00761">
    <property type="entry name" value="Glyco_tranf_GTA_type"/>
    <property type="match status" value="1"/>
</dbReference>
<dbReference type="PANTHER" id="PTHR43685:SF2">
    <property type="entry name" value="GLYCOSYLTRANSFERASE 2-LIKE DOMAIN-CONTAINING PROTEIN"/>
    <property type="match status" value="1"/>
</dbReference>
<comment type="caution">
    <text evidence="2">The sequence shown here is derived from an EMBL/GenBank/DDBJ whole genome shotgun (WGS) entry which is preliminary data.</text>
</comment>
<dbReference type="OrthoDB" id="9802649at2"/>
<protein>
    <recommendedName>
        <fullName evidence="1">Glycosyltransferase 2-like domain-containing protein</fullName>
    </recommendedName>
</protein>
<dbReference type="STRING" id="1859457.BET10_04305"/>
<dbReference type="PANTHER" id="PTHR43685">
    <property type="entry name" value="GLYCOSYLTRANSFERASE"/>
    <property type="match status" value="1"/>
</dbReference>
<reference evidence="2 3" key="1">
    <citation type="submission" date="2016-09" db="EMBL/GenBank/DDBJ databases">
        <title>Pseudoalteromonas amylolytica sp. nov., isolated from the surface seawater.</title>
        <authorList>
            <person name="Wu Y.-H."/>
            <person name="Cheng H."/>
            <person name="Jin X.-B."/>
            <person name="Wang C.-S."/>
            <person name="Xu X.-W."/>
        </authorList>
    </citation>
    <scope>NUCLEOTIDE SEQUENCE [LARGE SCALE GENOMIC DNA]</scope>
    <source>
        <strain evidence="2 3">JW1</strain>
    </source>
</reference>
<dbReference type="InterPro" id="IPR050834">
    <property type="entry name" value="Glycosyltransf_2"/>
</dbReference>
<evidence type="ECO:0000259" key="1">
    <source>
        <dbReference type="Pfam" id="PF00535"/>
    </source>
</evidence>
<proteinExistence type="predicted"/>
<accession>A0A1S1N255</accession>
<sequence>MKQPSLVTVFMPTHNRLKSPKRAVRSVGPQCYDNWELIIINDGSSDGTVEYHELLQSSKNRVFHNSSAKAHATLETLQ</sequence>
<evidence type="ECO:0000313" key="2">
    <source>
        <dbReference type="EMBL" id="OHU92684.1"/>
    </source>
</evidence>
<dbReference type="Gene3D" id="3.90.550.10">
    <property type="entry name" value="Spore Coat Polysaccharide Biosynthesis Protein SpsA, Chain A"/>
    <property type="match status" value="1"/>
</dbReference>
<dbReference type="InterPro" id="IPR001173">
    <property type="entry name" value="Glyco_trans_2-like"/>
</dbReference>